<reference evidence="11" key="1">
    <citation type="submission" date="2023-07" db="EMBL/GenBank/DDBJ databases">
        <authorList>
            <consortium name="AG Swart"/>
            <person name="Singh M."/>
            <person name="Singh A."/>
            <person name="Seah K."/>
            <person name="Emmerich C."/>
        </authorList>
    </citation>
    <scope>NUCLEOTIDE SEQUENCE</scope>
    <source>
        <strain evidence="11">DP1</strain>
    </source>
</reference>
<comment type="similarity">
    <text evidence="2">Belongs to the flagellar radial spoke RSP3 family.</text>
</comment>
<dbReference type="GO" id="GO:0005929">
    <property type="term" value="C:cilium"/>
    <property type="evidence" value="ECO:0007669"/>
    <property type="project" value="TreeGrafter"/>
</dbReference>
<evidence type="ECO:0000256" key="7">
    <source>
        <dbReference type="ARBA" id="ARBA00023212"/>
    </source>
</evidence>
<keyword evidence="5" id="KW-0282">Flagellum</keyword>
<feature type="coiled-coil region" evidence="9">
    <location>
        <begin position="559"/>
        <end position="596"/>
    </location>
</feature>
<keyword evidence="12" id="KW-1185">Reference proteome</keyword>
<accession>A0AAD1XWH2</accession>
<evidence type="ECO:0000313" key="12">
    <source>
        <dbReference type="Proteomes" id="UP001295684"/>
    </source>
</evidence>
<name>A0AAD1XWH2_EUPCR</name>
<gene>
    <name evidence="11" type="ORF">ECRASSUSDP1_LOCUS20950</name>
</gene>
<keyword evidence="6" id="KW-0969">Cilium</keyword>
<dbReference type="Proteomes" id="UP001295684">
    <property type="component" value="Unassembled WGS sequence"/>
</dbReference>
<comment type="subcellular location">
    <subcellularLocation>
        <location evidence="1">Cytoplasm</location>
        <location evidence="1">Cytoskeleton</location>
        <location evidence="1">Flagellum axoneme</location>
    </subcellularLocation>
</comment>
<comment type="caution">
    <text evidence="11">The sequence shown here is derived from an EMBL/GenBank/DDBJ whole genome shotgun (WGS) entry which is preliminary data.</text>
</comment>
<organism evidence="11 12">
    <name type="scientific">Euplotes crassus</name>
    <dbReference type="NCBI Taxonomy" id="5936"/>
    <lineage>
        <taxon>Eukaryota</taxon>
        <taxon>Sar</taxon>
        <taxon>Alveolata</taxon>
        <taxon>Ciliophora</taxon>
        <taxon>Intramacronucleata</taxon>
        <taxon>Spirotrichea</taxon>
        <taxon>Hypotrichia</taxon>
        <taxon>Euplotida</taxon>
        <taxon>Euplotidae</taxon>
        <taxon>Moneuplotes</taxon>
    </lineage>
</organism>
<feature type="coiled-coil region" evidence="9">
    <location>
        <begin position="334"/>
        <end position="368"/>
    </location>
</feature>
<keyword evidence="7" id="KW-0206">Cytoskeleton</keyword>
<keyword evidence="8" id="KW-0966">Cell projection</keyword>
<feature type="compositionally biased region" description="Basic and acidic residues" evidence="10">
    <location>
        <begin position="625"/>
        <end position="635"/>
    </location>
</feature>
<dbReference type="PANTHER" id="PTHR21648">
    <property type="entry name" value="FLAGELLAR RADIAL SPOKE PROTEIN 3"/>
    <property type="match status" value="1"/>
</dbReference>
<evidence type="ECO:0000256" key="2">
    <source>
        <dbReference type="ARBA" id="ARBA00006737"/>
    </source>
</evidence>
<evidence type="ECO:0000256" key="10">
    <source>
        <dbReference type="SAM" id="MobiDB-lite"/>
    </source>
</evidence>
<proteinExistence type="inferred from homology"/>
<feature type="coiled-coil region" evidence="9">
    <location>
        <begin position="78"/>
        <end position="111"/>
    </location>
</feature>
<keyword evidence="4" id="KW-0597">Phosphoprotein</keyword>
<dbReference type="AlphaFoldDB" id="A0AAD1XWH2"/>
<evidence type="ECO:0000256" key="1">
    <source>
        <dbReference type="ARBA" id="ARBA00004611"/>
    </source>
</evidence>
<feature type="compositionally biased region" description="Pro residues" evidence="10">
    <location>
        <begin position="762"/>
        <end position="776"/>
    </location>
</feature>
<evidence type="ECO:0000256" key="9">
    <source>
        <dbReference type="SAM" id="Coils"/>
    </source>
</evidence>
<keyword evidence="9" id="KW-0175">Coiled coil</keyword>
<evidence type="ECO:0000256" key="5">
    <source>
        <dbReference type="ARBA" id="ARBA00022846"/>
    </source>
</evidence>
<evidence type="ECO:0000256" key="3">
    <source>
        <dbReference type="ARBA" id="ARBA00022490"/>
    </source>
</evidence>
<dbReference type="Pfam" id="PF06098">
    <property type="entry name" value="Radial_spoke_3"/>
    <property type="match status" value="1"/>
</dbReference>
<dbReference type="InterPro" id="IPR009290">
    <property type="entry name" value="Radial_spoke_3"/>
</dbReference>
<evidence type="ECO:0000313" key="11">
    <source>
        <dbReference type="EMBL" id="CAI2379540.1"/>
    </source>
</evidence>
<dbReference type="PANTHER" id="PTHR21648:SF0">
    <property type="entry name" value="RADIAL SPOKE HEAD PROTEIN 3 HOMOLOG"/>
    <property type="match status" value="1"/>
</dbReference>
<sequence>MGSSYQFSAQPQVIRTGQQMRRDPYKDFIKIAPQNIMHDRRVVRGNTFAAIVIPTSLQPDPVLAEKQREQQLERKYRMERLRKKRDEELTRKRLEDEEQQYERERELEHQNDWEELDDFENMADEAELEPDYYIDKPPTPVFMENEKGVDQEVQVNDKELYDFELEVEPILQVLIGKACENARVEVIEEWEKEQLLDHKKKFLIIKEAELMETQRMEAARNRRRREAERRYANFRTAKGQVGWSNQKMCARLMAKKFMGLFKRDTFQELEDVGILRSPTDHAMQSRFLPALHNQTRAELIRNNEFTEGVDGLIMMILRGNAREHKQSIQKEYKRREEKKRLEFIAQKKKDEERRKRREQRAAAREKARVLELHKKVISSTIEPSKVEEKFEPDKMKVFDVRDPEGTGDGIYLIGGMVVEIMTTFTCLLDYIQANPQNQNFRFSYDSLIEYLKGLLLGNNFPDGAITLHVSEKDEEDGVLAEELDEKKFLRHCLRPSTINDYGLGFFIDICKEMVISIDFIDCFYRAIIKISRTQPQELVEVPTIPETQEDGTPLSEEEKQTIEKQIQEAKTQNEAIEKENQVLEQLKSKIKIEYRDHDYNESNECALIKLSNFRETPKEPQLTESPKKPSERHLDTSVNQDNLDDSKIESVKSQEKEEGTFEDVPTKVILVSPDLDDEHRTIIVHTEAQMGLRKLLIDTAKKHFKELEKLDANSVFTHSKNKSELLEDRFLDHARKNFMHESAATPGKPKPVPIFEFQNNTPPAPDQEPAPAPQPE</sequence>
<dbReference type="EMBL" id="CAMPGE010021389">
    <property type="protein sequence ID" value="CAI2379540.1"/>
    <property type="molecule type" value="Genomic_DNA"/>
</dbReference>
<evidence type="ECO:0000256" key="4">
    <source>
        <dbReference type="ARBA" id="ARBA00022553"/>
    </source>
</evidence>
<evidence type="ECO:0000256" key="8">
    <source>
        <dbReference type="ARBA" id="ARBA00023273"/>
    </source>
</evidence>
<feature type="region of interest" description="Disordered" evidence="10">
    <location>
        <begin position="616"/>
        <end position="660"/>
    </location>
</feature>
<evidence type="ECO:0000256" key="6">
    <source>
        <dbReference type="ARBA" id="ARBA00023069"/>
    </source>
</evidence>
<feature type="region of interest" description="Disordered" evidence="10">
    <location>
        <begin position="739"/>
        <end position="776"/>
    </location>
</feature>
<feature type="compositionally biased region" description="Basic and acidic residues" evidence="10">
    <location>
        <begin position="644"/>
        <end position="659"/>
    </location>
</feature>
<protein>
    <submittedName>
        <fullName evidence="11">Uncharacterized protein</fullName>
    </submittedName>
</protein>
<keyword evidence="3" id="KW-0963">Cytoplasm</keyword>